<evidence type="ECO:0000256" key="6">
    <source>
        <dbReference type="ARBA" id="ARBA00023136"/>
    </source>
</evidence>
<feature type="transmembrane region" description="Helical" evidence="7">
    <location>
        <begin position="119"/>
        <end position="137"/>
    </location>
</feature>
<keyword evidence="4 7" id="KW-0812">Transmembrane</keyword>
<evidence type="ECO:0000256" key="1">
    <source>
        <dbReference type="ARBA" id="ARBA00004651"/>
    </source>
</evidence>
<evidence type="ECO:0000313" key="8">
    <source>
        <dbReference type="EMBL" id="GAA0625538.1"/>
    </source>
</evidence>
<organism evidence="8 9">
    <name type="scientific">Sporichthya brevicatena</name>
    <dbReference type="NCBI Taxonomy" id="171442"/>
    <lineage>
        <taxon>Bacteria</taxon>
        <taxon>Bacillati</taxon>
        <taxon>Actinomycetota</taxon>
        <taxon>Actinomycetes</taxon>
        <taxon>Sporichthyales</taxon>
        <taxon>Sporichthyaceae</taxon>
        <taxon>Sporichthya</taxon>
    </lineage>
</organism>
<evidence type="ECO:0000256" key="5">
    <source>
        <dbReference type="ARBA" id="ARBA00022989"/>
    </source>
</evidence>
<feature type="transmembrane region" description="Helical" evidence="7">
    <location>
        <begin position="90"/>
        <end position="107"/>
    </location>
</feature>
<name>A0ABN1H0K8_9ACTN</name>
<feature type="transmembrane region" description="Helical" evidence="7">
    <location>
        <begin position="53"/>
        <end position="78"/>
    </location>
</feature>
<proteinExistence type="predicted"/>
<evidence type="ECO:0000313" key="9">
    <source>
        <dbReference type="Proteomes" id="UP001500957"/>
    </source>
</evidence>
<keyword evidence="5 7" id="KW-1133">Transmembrane helix</keyword>
<feature type="transmembrane region" description="Helical" evidence="7">
    <location>
        <begin position="286"/>
        <end position="305"/>
    </location>
</feature>
<comment type="subcellular location">
    <subcellularLocation>
        <location evidence="1">Cell membrane</location>
        <topology evidence="1">Multi-pass membrane protein</topology>
    </subcellularLocation>
</comment>
<evidence type="ECO:0000256" key="7">
    <source>
        <dbReference type="SAM" id="Phobius"/>
    </source>
</evidence>
<dbReference type="PANTHER" id="PTHR23517">
    <property type="entry name" value="RESISTANCE PROTEIN MDTM, PUTATIVE-RELATED-RELATED"/>
    <property type="match status" value="1"/>
</dbReference>
<evidence type="ECO:0000256" key="2">
    <source>
        <dbReference type="ARBA" id="ARBA00022448"/>
    </source>
</evidence>
<dbReference type="InterPro" id="IPR036259">
    <property type="entry name" value="MFS_trans_sf"/>
</dbReference>
<feature type="transmembrane region" description="Helical" evidence="7">
    <location>
        <begin position="176"/>
        <end position="195"/>
    </location>
</feature>
<sequence length="436" mass="43807">MAATAPPASAAPASTRFRLSDGAAFVLLCSMALAFLAAASAPTPLYSVYQEEWGFSAITTTIVFSVYAASVLGALLTVGSLSDHIGRRPLLFGALAAQLVALVLFAVAENVETLMAARFIQGISTGAAIGAIGAGLLDLSKLRGATASAVAPMVGTGAGAVVSGMFVQWLPAPEHLIYLVLLGVFVLQAVGVALMRETVTPKPGALASLKPQFALPPAARRPLIAAAPAMVACWSMAGLYGSLGPALVHRITGSVNHVYGGGALFVLACSGAVAVLALANTHPQTSMVIGTAALFAGVGLTMLAGDVSSTGFFFAAIVAGVGFGAAFQGALRSVAMVAEPHERAGVISVLFVISYVAFGAPAIVAGVLVVETGDIMATSYYYGSAVMVLTAFALIALVRQTRAAATPAASAPTEDCAGARVVGALRPVPSPEFDAA</sequence>
<feature type="transmembrane region" description="Helical" evidence="7">
    <location>
        <begin position="258"/>
        <end position="279"/>
    </location>
</feature>
<feature type="transmembrane region" description="Helical" evidence="7">
    <location>
        <begin position="380"/>
        <end position="398"/>
    </location>
</feature>
<feature type="transmembrane region" description="Helical" evidence="7">
    <location>
        <begin position="311"/>
        <end position="331"/>
    </location>
</feature>
<keyword evidence="9" id="KW-1185">Reference proteome</keyword>
<keyword evidence="2" id="KW-0813">Transport</keyword>
<keyword evidence="3" id="KW-1003">Cell membrane</keyword>
<dbReference type="RefSeq" id="WP_344606338.1">
    <property type="nucleotide sequence ID" value="NZ_BAAAHE010000025.1"/>
</dbReference>
<dbReference type="InterPro" id="IPR011701">
    <property type="entry name" value="MFS"/>
</dbReference>
<dbReference type="SUPFAM" id="SSF103473">
    <property type="entry name" value="MFS general substrate transporter"/>
    <property type="match status" value="1"/>
</dbReference>
<feature type="transmembrane region" description="Helical" evidence="7">
    <location>
        <begin position="343"/>
        <end position="368"/>
    </location>
</feature>
<feature type="transmembrane region" description="Helical" evidence="7">
    <location>
        <begin position="22"/>
        <end position="41"/>
    </location>
</feature>
<dbReference type="Proteomes" id="UP001500957">
    <property type="component" value="Unassembled WGS sequence"/>
</dbReference>
<evidence type="ECO:0000256" key="4">
    <source>
        <dbReference type="ARBA" id="ARBA00022692"/>
    </source>
</evidence>
<keyword evidence="6 7" id="KW-0472">Membrane</keyword>
<dbReference type="PANTHER" id="PTHR23517:SF13">
    <property type="entry name" value="MAJOR FACILITATOR SUPERFAMILY MFS_1"/>
    <property type="match status" value="1"/>
</dbReference>
<evidence type="ECO:0000256" key="3">
    <source>
        <dbReference type="ARBA" id="ARBA00022475"/>
    </source>
</evidence>
<protein>
    <submittedName>
        <fullName evidence="8">MFS transporter</fullName>
    </submittedName>
</protein>
<dbReference type="Pfam" id="PF07690">
    <property type="entry name" value="MFS_1"/>
    <property type="match status" value="1"/>
</dbReference>
<comment type="caution">
    <text evidence="8">The sequence shown here is derived from an EMBL/GenBank/DDBJ whole genome shotgun (WGS) entry which is preliminary data.</text>
</comment>
<gene>
    <name evidence="8" type="ORF">GCM10009547_31080</name>
</gene>
<dbReference type="Gene3D" id="1.20.1250.20">
    <property type="entry name" value="MFS general substrate transporter like domains"/>
    <property type="match status" value="1"/>
</dbReference>
<feature type="transmembrane region" description="Helical" evidence="7">
    <location>
        <begin position="223"/>
        <end position="243"/>
    </location>
</feature>
<feature type="transmembrane region" description="Helical" evidence="7">
    <location>
        <begin position="149"/>
        <end position="170"/>
    </location>
</feature>
<reference evidence="8 9" key="1">
    <citation type="journal article" date="2019" name="Int. J. Syst. Evol. Microbiol.">
        <title>The Global Catalogue of Microorganisms (GCM) 10K type strain sequencing project: providing services to taxonomists for standard genome sequencing and annotation.</title>
        <authorList>
            <consortium name="The Broad Institute Genomics Platform"/>
            <consortium name="The Broad Institute Genome Sequencing Center for Infectious Disease"/>
            <person name="Wu L."/>
            <person name="Ma J."/>
        </authorList>
    </citation>
    <scope>NUCLEOTIDE SEQUENCE [LARGE SCALE GENOMIC DNA]</scope>
    <source>
        <strain evidence="8 9">JCM 10671</strain>
    </source>
</reference>
<accession>A0ABN1H0K8</accession>
<dbReference type="EMBL" id="BAAAHE010000025">
    <property type="protein sequence ID" value="GAA0625538.1"/>
    <property type="molecule type" value="Genomic_DNA"/>
</dbReference>
<dbReference type="InterPro" id="IPR050171">
    <property type="entry name" value="MFS_Transporters"/>
</dbReference>